<dbReference type="InterPro" id="IPR014729">
    <property type="entry name" value="Rossmann-like_a/b/a_fold"/>
</dbReference>
<evidence type="ECO:0000256" key="1">
    <source>
        <dbReference type="ARBA" id="ARBA00022679"/>
    </source>
</evidence>
<proteinExistence type="predicted"/>
<reference evidence="4 5" key="1">
    <citation type="journal article" date="2016" name="Nat. Commun.">
        <title>Thousands of microbial genomes shed light on interconnected biogeochemical processes in an aquifer system.</title>
        <authorList>
            <person name="Anantharaman K."/>
            <person name="Brown C.T."/>
            <person name="Hug L.A."/>
            <person name="Sharon I."/>
            <person name="Castelle C.J."/>
            <person name="Probst A.J."/>
            <person name="Thomas B.C."/>
            <person name="Singh A."/>
            <person name="Wilkins M.J."/>
            <person name="Karaoz U."/>
            <person name="Brodie E.L."/>
            <person name="Williams K.H."/>
            <person name="Hubbard S.S."/>
            <person name="Banfield J.F."/>
        </authorList>
    </citation>
    <scope>NUCLEOTIDE SEQUENCE [LARGE SCALE GENOMIC DNA]</scope>
</reference>
<evidence type="ECO:0000313" key="4">
    <source>
        <dbReference type="EMBL" id="OGZ12585.1"/>
    </source>
</evidence>
<sequence length="149" mass="16462">MKKKVAVLTSGGFDPMHVGHFRCMEAAKKLGGYLIVVVNGDSWLKRKKGRVFMPAKDRAEIIKGLACVDEVYILNSERDDVGEALERFKPAIFAKGGDRTSKNIPERGICKKLGIKVVYGVGGGKIQSSSELLEKYLKQGSAKHVKRRK</sequence>
<gene>
    <name evidence="4" type="ORF">A3D67_04225</name>
</gene>
<evidence type="ECO:0000313" key="5">
    <source>
        <dbReference type="Proteomes" id="UP000178099"/>
    </source>
</evidence>
<keyword evidence="1" id="KW-0808">Transferase</keyword>
<comment type="caution">
    <text evidence="4">The sequence shown here is derived from an EMBL/GenBank/DDBJ whole genome shotgun (WGS) entry which is preliminary data.</text>
</comment>
<dbReference type="NCBIfam" id="TIGR00125">
    <property type="entry name" value="cyt_tran_rel"/>
    <property type="match status" value="1"/>
</dbReference>
<accession>A0A1G2DG25</accession>
<evidence type="ECO:0000259" key="3">
    <source>
        <dbReference type="Pfam" id="PF01467"/>
    </source>
</evidence>
<organism evidence="4 5">
    <name type="scientific">Candidatus Lloydbacteria bacterium RIFCSPHIGHO2_02_FULL_51_22</name>
    <dbReference type="NCBI Taxonomy" id="1798663"/>
    <lineage>
        <taxon>Bacteria</taxon>
        <taxon>Candidatus Lloydiibacteriota</taxon>
    </lineage>
</organism>
<dbReference type="Pfam" id="PF01467">
    <property type="entry name" value="CTP_transf_like"/>
    <property type="match status" value="1"/>
</dbReference>
<protein>
    <recommendedName>
        <fullName evidence="3">Cytidyltransferase-like domain-containing protein</fullName>
    </recommendedName>
</protein>
<dbReference type="Gene3D" id="3.40.50.620">
    <property type="entry name" value="HUPs"/>
    <property type="match status" value="1"/>
</dbReference>
<dbReference type="GO" id="GO:0016779">
    <property type="term" value="F:nucleotidyltransferase activity"/>
    <property type="evidence" value="ECO:0007669"/>
    <property type="project" value="UniProtKB-KW"/>
</dbReference>
<dbReference type="InterPro" id="IPR004821">
    <property type="entry name" value="Cyt_trans-like"/>
</dbReference>
<dbReference type="EMBL" id="MHLN01000003">
    <property type="protein sequence ID" value="OGZ12585.1"/>
    <property type="molecule type" value="Genomic_DNA"/>
</dbReference>
<evidence type="ECO:0000256" key="2">
    <source>
        <dbReference type="ARBA" id="ARBA00022695"/>
    </source>
</evidence>
<dbReference type="AlphaFoldDB" id="A0A1G2DG25"/>
<dbReference type="PANTHER" id="PTHR43793">
    <property type="entry name" value="FAD SYNTHASE"/>
    <property type="match status" value="1"/>
</dbReference>
<feature type="domain" description="Cytidyltransferase-like" evidence="3">
    <location>
        <begin position="9"/>
        <end position="102"/>
    </location>
</feature>
<dbReference type="InterPro" id="IPR050385">
    <property type="entry name" value="Archaeal_FAD_synthase"/>
</dbReference>
<dbReference type="Proteomes" id="UP000178099">
    <property type="component" value="Unassembled WGS sequence"/>
</dbReference>
<name>A0A1G2DG25_9BACT</name>
<dbReference type="SUPFAM" id="SSF52374">
    <property type="entry name" value="Nucleotidylyl transferase"/>
    <property type="match status" value="1"/>
</dbReference>
<dbReference type="PANTHER" id="PTHR43793:SF1">
    <property type="entry name" value="FAD SYNTHASE"/>
    <property type="match status" value="1"/>
</dbReference>
<keyword evidence="2" id="KW-0548">Nucleotidyltransferase</keyword>